<reference evidence="2 3" key="1">
    <citation type="submission" date="2024-06" db="EMBL/GenBank/DDBJ databases">
        <title>Sorghum-associated microbial communities from plants grown in Nebraska, USA.</title>
        <authorList>
            <person name="Schachtman D."/>
        </authorList>
    </citation>
    <scope>NUCLEOTIDE SEQUENCE [LARGE SCALE GENOMIC DNA]</scope>
    <source>
        <strain evidence="2 3">2709</strain>
    </source>
</reference>
<dbReference type="CDD" id="cd05018">
    <property type="entry name" value="CoxG"/>
    <property type="match status" value="1"/>
</dbReference>
<dbReference type="Pfam" id="PF06240">
    <property type="entry name" value="COXG"/>
    <property type="match status" value="1"/>
</dbReference>
<keyword evidence="1" id="KW-0812">Transmembrane</keyword>
<accession>A0ABV2Q8D6</accession>
<comment type="caution">
    <text evidence="2">The sequence shown here is derived from an EMBL/GenBank/DDBJ whole genome shotgun (WGS) entry which is preliminary data.</text>
</comment>
<keyword evidence="1" id="KW-1133">Transmembrane helix</keyword>
<dbReference type="Proteomes" id="UP001549320">
    <property type="component" value="Unassembled WGS sequence"/>
</dbReference>
<gene>
    <name evidence="2" type="ORF">ABIE13_002380</name>
</gene>
<dbReference type="RefSeq" id="WP_354443496.1">
    <property type="nucleotide sequence ID" value="NZ_JBEPSH010000004.1"/>
</dbReference>
<name>A0ABV2Q8D6_9BURK</name>
<dbReference type="InterPro" id="IPR023393">
    <property type="entry name" value="START-like_dom_sf"/>
</dbReference>
<feature type="transmembrane region" description="Helical" evidence="1">
    <location>
        <begin position="185"/>
        <end position="207"/>
    </location>
</feature>
<evidence type="ECO:0000313" key="2">
    <source>
        <dbReference type="EMBL" id="MET4577269.1"/>
    </source>
</evidence>
<evidence type="ECO:0000313" key="3">
    <source>
        <dbReference type="Proteomes" id="UP001549320"/>
    </source>
</evidence>
<dbReference type="EMBL" id="JBEPSH010000004">
    <property type="protein sequence ID" value="MET4577269.1"/>
    <property type="molecule type" value="Genomic_DNA"/>
</dbReference>
<evidence type="ECO:0000256" key="1">
    <source>
        <dbReference type="SAM" id="Phobius"/>
    </source>
</evidence>
<dbReference type="SUPFAM" id="SSF55961">
    <property type="entry name" value="Bet v1-like"/>
    <property type="match status" value="1"/>
</dbReference>
<dbReference type="PANTHER" id="PTHR38588">
    <property type="entry name" value="BLL0334 PROTEIN"/>
    <property type="match status" value="1"/>
</dbReference>
<keyword evidence="3" id="KW-1185">Reference proteome</keyword>
<keyword evidence="1" id="KW-0472">Membrane</keyword>
<sequence length="209" mass="21553">MEFSGEYRIAAPQQRVWEALNDPAILQASIAGCRSLEKTAENTFAAIVTTKVGPISATFRGTLELSEVNAPHGYTLIGRGQGGAAGFAKMSASVGLVPDGEATLLRYTAGAEVGGKLASVGSRLIQSVAKKNAEDFFLAFARQLTGDTQDSSHTETSTPASSLPHKAVPATLGVNSLSTASGQTAPAWLVVFGTAVGVALGYCLALIMH</sequence>
<dbReference type="Gene3D" id="3.30.530.20">
    <property type="match status" value="1"/>
</dbReference>
<organism evidence="2 3">
    <name type="scientific">Ottowia thiooxydans</name>
    <dbReference type="NCBI Taxonomy" id="219182"/>
    <lineage>
        <taxon>Bacteria</taxon>
        <taxon>Pseudomonadati</taxon>
        <taxon>Pseudomonadota</taxon>
        <taxon>Betaproteobacteria</taxon>
        <taxon>Burkholderiales</taxon>
        <taxon>Comamonadaceae</taxon>
        <taxon>Ottowia</taxon>
    </lineage>
</organism>
<dbReference type="PANTHER" id="PTHR38588:SF1">
    <property type="entry name" value="BLL0334 PROTEIN"/>
    <property type="match status" value="1"/>
</dbReference>
<dbReference type="InterPro" id="IPR010419">
    <property type="entry name" value="CO_DH_gsu"/>
</dbReference>
<protein>
    <submittedName>
        <fullName evidence="2">Carbon monoxide dehydrogenase subunit G</fullName>
    </submittedName>
</protein>
<proteinExistence type="predicted"/>